<evidence type="ECO:0000313" key="14">
    <source>
        <dbReference type="Proteomes" id="UP000726737"/>
    </source>
</evidence>
<name>A0A9P6TVS3_9FUNG</name>
<evidence type="ECO:0000256" key="1">
    <source>
        <dbReference type="ARBA" id="ARBA00004448"/>
    </source>
</evidence>
<reference evidence="13" key="1">
    <citation type="journal article" date="2020" name="Fungal Divers.">
        <title>Resolving the Mortierellaceae phylogeny through synthesis of multi-gene phylogenetics and phylogenomics.</title>
        <authorList>
            <person name="Vandepol N."/>
            <person name="Liber J."/>
            <person name="Desiro A."/>
            <person name="Na H."/>
            <person name="Kennedy M."/>
            <person name="Barry K."/>
            <person name="Grigoriev I.V."/>
            <person name="Miller A.N."/>
            <person name="O'Donnell K."/>
            <person name="Stajich J.E."/>
            <person name="Bonito G."/>
        </authorList>
    </citation>
    <scope>NUCLEOTIDE SEQUENCE</scope>
    <source>
        <strain evidence="13">KOD948</strain>
    </source>
</reference>
<evidence type="ECO:0000256" key="5">
    <source>
        <dbReference type="ARBA" id="ARBA00022737"/>
    </source>
</evidence>
<evidence type="ECO:0000256" key="8">
    <source>
        <dbReference type="ARBA" id="ARBA00023128"/>
    </source>
</evidence>
<evidence type="ECO:0000313" key="13">
    <source>
        <dbReference type="EMBL" id="KAG0248680.1"/>
    </source>
</evidence>
<gene>
    <name evidence="13" type="ORF">BG011_010022</name>
</gene>
<dbReference type="GO" id="GO:1990542">
    <property type="term" value="P:mitochondrial transmembrane transport"/>
    <property type="evidence" value="ECO:0007669"/>
    <property type="project" value="InterPro"/>
</dbReference>
<keyword evidence="5" id="KW-0677">Repeat</keyword>
<dbReference type="PANTHER" id="PTHR45760:SF2">
    <property type="entry name" value="FI19922P1-RELATED"/>
    <property type="match status" value="1"/>
</dbReference>
<keyword evidence="7" id="KW-1133">Transmembrane helix</keyword>
<dbReference type="InterPro" id="IPR018108">
    <property type="entry name" value="MCP_transmembrane"/>
</dbReference>
<evidence type="ECO:0000256" key="3">
    <source>
        <dbReference type="ARBA" id="ARBA00022448"/>
    </source>
</evidence>
<evidence type="ECO:0000256" key="10">
    <source>
        <dbReference type="PROSITE-ProRule" id="PRU00282"/>
    </source>
</evidence>
<feature type="repeat" description="Solcar" evidence="10">
    <location>
        <begin position="175"/>
        <end position="277"/>
    </location>
</feature>
<comment type="caution">
    <text evidence="13">The sequence shown here is derived from an EMBL/GenBank/DDBJ whole genome shotgun (WGS) entry which is preliminary data.</text>
</comment>
<evidence type="ECO:0000256" key="4">
    <source>
        <dbReference type="ARBA" id="ARBA00022692"/>
    </source>
</evidence>
<keyword evidence="8" id="KW-0496">Mitochondrion</keyword>
<comment type="similarity">
    <text evidence="2 11">Belongs to the mitochondrial carrier (TC 2.A.29) family.</text>
</comment>
<evidence type="ECO:0000256" key="7">
    <source>
        <dbReference type="ARBA" id="ARBA00022989"/>
    </source>
</evidence>
<dbReference type="GO" id="GO:0005743">
    <property type="term" value="C:mitochondrial inner membrane"/>
    <property type="evidence" value="ECO:0007669"/>
    <property type="project" value="UniProtKB-SubCell"/>
</dbReference>
<dbReference type="InterPro" id="IPR045315">
    <property type="entry name" value="Mtm1-like"/>
</dbReference>
<protein>
    <recommendedName>
        <fullName evidence="15">Mitochondrial carrier</fullName>
    </recommendedName>
</protein>
<evidence type="ECO:0000256" key="12">
    <source>
        <dbReference type="SAM" id="MobiDB-lite"/>
    </source>
</evidence>
<dbReference type="Gene3D" id="1.50.40.10">
    <property type="entry name" value="Mitochondrial carrier domain"/>
    <property type="match status" value="2"/>
</dbReference>
<keyword evidence="6" id="KW-0999">Mitochondrion inner membrane</keyword>
<dbReference type="OrthoDB" id="1747031at2759"/>
<dbReference type="Proteomes" id="UP000726737">
    <property type="component" value="Unassembled WGS sequence"/>
</dbReference>
<dbReference type="AlphaFoldDB" id="A0A9P6TVS3"/>
<keyword evidence="14" id="KW-1185">Reference proteome</keyword>
<dbReference type="PROSITE" id="PS50920">
    <property type="entry name" value="SOLCAR"/>
    <property type="match status" value="3"/>
</dbReference>
<accession>A0A9P6TVS3</accession>
<evidence type="ECO:0000256" key="11">
    <source>
        <dbReference type="RuleBase" id="RU000488"/>
    </source>
</evidence>
<keyword evidence="4 10" id="KW-0812">Transmembrane</keyword>
<keyword evidence="3 11" id="KW-0813">Transport</keyword>
<evidence type="ECO:0000256" key="2">
    <source>
        <dbReference type="ARBA" id="ARBA00006375"/>
    </source>
</evidence>
<feature type="repeat" description="Solcar" evidence="10">
    <location>
        <begin position="406"/>
        <end position="492"/>
    </location>
</feature>
<organism evidence="13 14">
    <name type="scientific">Mortierella polycephala</name>
    <dbReference type="NCBI Taxonomy" id="41804"/>
    <lineage>
        <taxon>Eukaryota</taxon>
        <taxon>Fungi</taxon>
        <taxon>Fungi incertae sedis</taxon>
        <taxon>Mucoromycota</taxon>
        <taxon>Mortierellomycotina</taxon>
        <taxon>Mortierellomycetes</taxon>
        <taxon>Mortierellales</taxon>
        <taxon>Mortierellaceae</taxon>
        <taxon>Mortierella</taxon>
    </lineage>
</organism>
<proteinExistence type="inferred from homology"/>
<dbReference type="SUPFAM" id="SSF103506">
    <property type="entry name" value="Mitochondrial carrier"/>
    <property type="match status" value="1"/>
</dbReference>
<dbReference type="InterPro" id="IPR023395">
    <property type="entry name" value="MCP_dom_sf"/>
</dbReference>
<sequence length="556" mass="58652">MTEHALNQQSVLVQSSAASVSAISSAISAATLPSKPNATSVTPGSGPSNKDTAVNGAGSSRPSPAQRMMSACAGSLLTSLLVTPLDVVKTRLQSQTVVATPTCAVPFTYTNNASAYEKLCTCCREVFYAPQQNAAIAGIRQNIAKVLAGGSSALNSSSAAAASSASTSSLRQNKSRIASTGCGSSIAQQHQEGTVVGMKASKIQQQRLEQLATHCAKNNHATKAAQERYFHGTWDGIKKIIRYEGATSLWRGLTPTVAMSIPATVIYFVGYDYLKDVLSEQMSAASPGLVLGRMSFIYDHRESLAPLAAGGFARAVAATVISPIELFRTRMQSVHTDTKGNSGLFRGVSQGIVAMVRSEGALSLWRGLAPTLWRDVPFSAIYWMGYENIKKRLVAWNSQRANPVVNEFGIAFSSGALSGMTAAILTTPFDVAKTRRQVDLMQPHHAQMASLMKAIVKEEGFKGLWRGLTARVAKVAPSCAIMISSYEIGKKALSEHWWGIGTSSSSSGTSGGSSGSTTTVGDFAGSPEGQYVFMRDRQIVMAPLRSAGVAVASTAV</sequence>
<dbReference type="PANTHER" id="PTHR45760">
    <property type="entry name" value="FI19922P1-RELATED"/>
    <property type="match status" value="1"/>
</dbReference>
<feature type="region of interest" description="Disordered" evidence="12">
    <location>
        <begin position="33"/>
        <end position="66"/>
    </location>
</feature>
<evidence type="ECO:0000256" key="9">
    <source>
        <dbReference type="ARBA" id="ARBA00023136"/>
    </source>
</evidence>
<feature type="repeat" description="Solcar" evidence="10">
    <location>
        <begin position="301"/>
        <end position="392"/>
    </location>
</feature>
<feature type="compositionally biased region" description="Polar residues" evidence="12">
    <location>
        <begin position="34"/>
        <end position="63"/>
    </location>
</feature>
<dbReference type="Pfam" id="PF00153">
    <property type="entry name" value="Mito_carr"/>
    <property type="match status" value="4"/>
</dbReference>
<comment type="subcellular location">
    <subcellularLocation>
        <location evidence="1">Mitochondrion inner membrane</location>
        <topology evidence="1">Multi-pass membrane protein</topology>
    </subcellularLocation>
</comment>
<evidence type="ECO:0008006" key="15">
    <source>
        <dbReference type="Google" id="ProtNLM"/>
    </source>
</evidence>
<evidence type="ECO:0000256" key="6">
    <source>
        <dbReference type="ARBA" id="ARBA00022792"/>
    </source>
</evidence>
<dbReference type="EMBL" id="JAAAJA010000942">
    <property type="protein sequence ID" value="KAG0248680.1"/>
    <property type="molecule type" value="Genomic_DNA"/>
</dbReference>
<keyword evidence="9 10" id="KW-0472">Membrane</keyword>